<keyword evidence="3" id="KW-0001">2Fe-2S</keyword>
<evidence type="ECO:0000256" key="6">
    <source>
        <dbReference type="ARBA" id="ARBA00023002"/>
    </source>
</evidence>
<dbReference type="GO" id="GO:0016491">
    <property type="term" value="F:oxidoreductase activity"/>
    <property type="evidence" value="ECO:0007669"/>
    <property type="project" value="UniProtKB-KW"/>
</dbReference>
<protein>
    <submittedName>
        <fullName evidence="11">Phenylacetate-CoA oxygenase/reductase subunit PaaK</fullName>
    </submittedName>
</protein>
<dbReference type="Gene3D" id="2.40.30.10">
    <property type="entry name" value="Translation factors"/>
    <property type="match status" value="1"/>
</dbReference>
<dbReference type="SUPFAM" id="SSF52343">
    <property type="entry name" value="Ferredoxin reductase-like, C-terminal NADP-linked domain"/>
    <property type="match status" value="1"/>
</dbReference>
<dbReference type="PRINTS" id="PR00406">
    <property type="entry name" value="CYTB5RDTASE"/>
</dbReference>
<dbReference type="CDD" id="cd00207">
    <property type="entry name" value="fer2"/>
    <property type="match status" value="1"/>
</dbReference>
<dbReference type="Pfam" id="PF00970">
    <property type="entry name" value="FAD_binding_6"/>
    <property type="match status" value="1"/>
</dbReference>
<dbReference type="PROSITE" id="PS51085">
    <property type="entry name" value="2FE2S_FER_2"/>
    <property type="match status" value="1"/>
</dbReference>
<keyword evidence="12" id="KW-1185">Reference proteome</keyword>
<gene>
    <name evidence="11" type="primary">paaK</name>
    <name evidence="11" type="ORF">F8C82_12080</name>
</gene>
<evidence type="ECO:0000313" key="12">
    <source>
        <dbReference type="Proteomes" id="UP000484164"/>
    </source>
</evidence>
<keyword evidence="6" id="KW-0560">Oxidoreductase</keyword>
<dbReference type="GO" id="GO:0050660">
    <property type="term" value="F:flavin adenine dinucleotide binding"/>
    <property type="evidence" value="ECO:0007669"/>
    <property type="project" value="TreeGrafter"/>
</dbReference>
<dbReference type="InterPro" id="IPR050415">
    <property type="entry name" value="MRET"/>
</dbReference>
<keyword evidence="7" id="KW-0408">Iron</keyword>
<evidence type="ECO:0000256" key="1">
    <source>
        <dbReference type="ARBA" id="ARBA00001974"/>
    </source>
</evidence>
<dbReference type="InterPro" id="IPR011884">
    <property type="entry name" value="PaaE"/>
</dbReference>
<evidence type="ECO:0000256" key="5">
    <source>
        <dbReference type="ARBA" id="ARBA00022827"/>
    </source>
</evidence>
<dbReference type="GO" id="GO:0051537">
    <property type="term" value="F:2 iron, 2 sulfur cluster binding"/>
    <property type="evidence" value="ECO:0007669"/>
    <property type="project" value="UniProtKB-KW"/>
</dbReference>
<dbReference type="AlphaFoldDB" id="A0A6L3ZF44"/>
<dbReference type="InterPro" id="IPR001433">
    <property type="entry name" value="OxRdtase_FAD/NAD-bd"/>
</dbReference>
<dbReference type="SUPFAM" id="SSF63380">
    <property type="entry name" value="Riboflavin synthase domain-like"/>
    <property type="match status" value="1"/>
</dbReference>
<reference evidence="11 12" key="1">
    <citation type="submission" date="2019-10" db="EMBL/GenBank/DDBJ databases">
        <title>Genome sequence of Phaeocystidibacter marisrubri JCM30614 (type strain).</title>
        <authorList>
            <person name="Bowman J.P."/>
        </authorList>
    </citation>
    <scope>NUCLEOTIDE SEQUENCE [LARGE SCALE GENOMIC DNA]</scope>
    <source>
        <strain evidence="11 12">JCM 30614</strain>
    </source>
</reference>
<name>A0A6L3ZF44_9FLAO</name>
<proteinExistence type="predicted"/>
<dbReference type="InterPro" id="IPR001709">
    <property type="entry name" value="Flavoprot_Pyr_Nucl_cyt_Rdtase"/>
</dbReference>
<dbReference type="GO" id="GO:0010124">
    <property type="term" value="P:phenylacetate catabolic process"/>
    <property type="evidence" value="ECO:0007669"/>
    <property type="project" value="InterPro"/>
</dbReference>
<organism evidence="11 12">
    <name type="scientific">Phaeocystidibacter marisrubri</name>
    <dbReference type="NCBI Taxonomy" id="1577780"/>
    <lineage>
        <taxon>Bacteria</taxon>
        <taxon>Pseudomonadati</taxon>
        <taxon>Bacteroidota</taxon>
        <taxon>Flavobacteriia</taxon>
        <taxon>Flavobacteriales</taxon>
        <taxon>Phaeocystidibacteraceae</taxon>
        <taxon>Phaeocystidibacter</taxon>
    </lineage>
</organism>
<dbReference type="Proteomes" id="UP000484164">
    <property type="component" value="Unassembled WGS sequence"/>
</dbReference>
<evidence type="ECO:0000259" key="9">
    <source>
        <dbReference type="PROSITE" id="PS51085"/>
    </source>
</evidence>
<dbReference type="Pfam" id="PF00111">
    <property type="entry name" value="Fer2"/>
    <property type="match status" value="1"/>
</dbReference>
<keyword evidence="4" id="KW-0479">Metal-binding</keyword>
<sequence length="381" mass="42167">MLKFFSRKKESTSSLIDKSNERHTPKFHKLVVSDVRRETTDCVSVAFDLPADVENFYHFKPGQYVTLRTTLNGEDVRRSYSICSSPFDGELRVAIKRVEGGVFSTYANTELKEGMELDVMTPIGNFTTEFVADRPKQYVAIAAGSGITPVMSLIKTALKTEPESKFILIYGNRNSASVIFKDEIEDLKDAYMNRLEVHHVLSREDQGSDLMKGRLDEAKVKAFADKFFDLDQTEAYFLCGPEEIIHASEKALADLGVPKSKVHFELFTSSAETTNKPQSADTSAATGDILSSVTVILDGDETHMEVSTKGKTIIDSALDAGADVPYACKGAVCCTCRAKVLEGTVQMEMNYALTDEEVEEGYILTCQSHPTSEKVVVSYDE</sequence>
<dbReference type="InterPro" id="IPR001041">
    <property type="entry name" value="2Fe-2S_ferredoxin-type"/>
</dbReference>
<evidence type="ECO:0000313" key="11">
    <source>
        <dbReference type="EMBL" id="KAB2816413.1"/>
    </source>
</evidence>
<dbReference type="PANTHER" id="PTHR47354">
    <property type="entry name" value="NADH OXIDOREDUCTASE HCR"/>
    <property type="match status" value="1"/>
</dbReference>
<dbReference type="EMBL" id="WBVQ01000002">
    <property type="protein sequence ID" value="KAB2816413.1"/>
    <property type="molecule type" value="Genomic_DNA"/>
</dbReference>
<dbReference type="CDD" id="cd06214">
    <property type="entry name" value="PA_degradation_oxidoreductase_like"/>
    <property type="match status" value="1"/>
</dbReference>
<keyword evidence="8" id="KW-0411">Iron-sulfur</keyword>
<dbReference type="PROSITE" id="PS51384">
    <property type="entry name" value="FAD_FR"/>
    <property type="match status" value="1"/>
</dbReference>
<feature type="domain" description="FAD-binding FR-type" evidence="10">
    <location>
        <begin position="25"/>
        <end position="129"/>
    </location>
</feature>
<dbReference type="GO" id="GO:0046872">
    <property type="term" value="F:metal ion binding"/>
    <property type="evidence" value="ECO:0007669"/>
    <property type="project" value="UniProtKB-KW"/>
</dbReference>
<dbReference type="InterPro" id="IPR017927">
    <property type="entry name" value="FAD-bd_FR_type"/>
</dbReference>
<keyword evidence="5" id="KW-0274">FAD</keyword>
<keyword evidence="2" id="KW-0285">Flavoprotein</keyword>
<comment type="caution">
    <text evidence="11">The sequence shown here is derived from an EMBL/GenBank/DDBJ whole genome shotgun (WGS) entry which is preliminary data.</text>
</comment>
<evidence type="ECO:0000256" key="2">
    <source>
        <dbReference type="ARBA" id="ARBA00022630"/>
    </source>
</evidence>
<evidence type="ECO:0000256" key="3">
    <source>
        <dbReference type="ARBA" id="ARBA00022714"/>
    </source>
</evidence>
<dbReference type="InterPro" id="IPR012675">
    <property type="entry name" value="Beta-grasp_dom_sf"/>
</dbReference>
<dbReference type="InterPro" id="IPR008333">
    <property type="entry name" value="Cbr1-like_FAD-bd_dom"/>
</dbReference>
<accession>A0A6L3ZF44</accession>
<dbReference type="Gene3D" id="3.10.20.30">
    <property type="match status" value="1"/>
</dbReference>
<dbReference type="PANTHER" id="PTHR47354:SF8">
    <property type="entry name" value="1,2-PHENYLACETYL-COA EPOXIDASE, SUBUNIT E"/>
    <property type="match status" value="1"/>
</dbReference>
<dbReference type="NCBIfam" id="TIGR02160">
    <property type="entry name" value="PA_CoA_Oxy5"/>
    <property type="match status" value="1"/>
</dbReference>
<dbReference type="InterPro" id="IPR039261">
    <property type="entry name" value="FNR_nucleotide-bd"/>
</dbReference>
<dbReference type="Pfam" id="PF00175">
    <property type="entry name" value="NAD_binding_1"/>
    <property type="match status" value="1"/>
</dbReference>
<evidence type="ECO:0000256" key="8">
    <source>
        <dbReference type="ARBA" id="ARBA00023014"/>
    </source>
</evidence>
<evidence type="ECO:0000256" key="7">
    <source>
        <dbReference type="ARBA" id="ARBA00023004"/>
    </source>
</evidence>
<dbReference type="InterPro" id="IPR036010">
    <property type="entry name" value="2Fe-2S_ferredoxin-like_sf"/>
</dbReference>
<evidence type="ECO:0000259" key="10">
    <source>
        <dbReference type="PROSITE" id="PS51384"/>
    </source>
</evidence>
<feature type="domain" description="2Fe-2S ferredoxin-type" evidence="9">
    <location>
        <begin position="291"/>
        <end position="381"/>
    </location>
</feature>
<dbReference type="PRINTS" id="PR00371">
    <property type="entry name" value="FPNCR"/>
</dbReference>
<evidence type="ECO:0000256" key="4">
    <source>
        <dbReference type="ARBA" id="ARBA00022723"/>
    </source>
</evidence>
<comment type="cofactor">
    <cofactor evidence="1">
        <name>FAD</name>
        <dbReference type="ChEBI" id="CHEBI:57692"/>
    </cofactor>
</comment>
<dbReference type="InterPro" id="IPR017938">
    <property type="entry name" value="Riboflavin_synthase-like_b-brl"/>
</dbReference>
<dbReference type="SUPFAM" id="SSF54292">
    <property type="entry name" value="2Fe-2S ferredoxin-like"/>
    <property type="match status" value="1"/>
</dbReference>
<dbReference type="Gene3D" id="3.40.50.80">
    <property type="entry name" value="Nucleotide-binding domain of ferredoxin-NADP reductase (FNR) module"/>
    <property type="match status" value="1"/>
</dbReference>
<dbReference type="OrthoDB" id="9789468at2"/>
<dbReference type="RefSeq" id="WP_151693840.1">
    <property type="nucleotide sequence ID" value="NZ_BMGX01000001.1"/>
</dbReference>